<dbReference type="RefSeq" id="XP_010241740.1">
    <property type="nucleotide sequence ID" value="XM_010243438.1"/>
</dbReference>
<dbReference type="Proteomes" id="UP000189703">
    <property type="component" value="Unplaced"/>
</dbReference>
<organism evidence="2 3">
    <name type="scientific">Nelumbo nucifera</name>
    <name type="common">Sacred lotus</name>
    <dbReference type="NCBI Taxonomy" id="4432"/>
    <lineage>
        <taxon>Eukaryota</taxon>
        <taxon>Viridiplantae</taxon>
        <taxon>Streptophyta</taxon>
        <taxon>Embryophyta</taxon>
        <taxon>Tracheophyta</taxon>
        <taxon>Spermatophyta</taxon>
        <taxon>Magnoliopsida</taxon>
        <taxon>Proteales</taxon>
        <taxon>Nelumbonaceae</taxon>
        <taxon>Nelumbo</taxon>
    </lineage>
</organism>
<evidence type="ECO:0000313" key="3">
    <source>
        <dbReference type="RefSeq" id="XP_010241740.1"/>
    </source>
</evidence>
<dbReference type="OMA" id="TELIMAW"/>
<evidence type="ECO:0000313" key="2">
    <source>
        <dbReference type="Proteomes" id="UP000189703"/>
    </source>
</evidence>
<dbReference type="PANTHER" id="PTHR46353">
    <property type="entry name" value="ZINC FINGER PROTEIN 5"/>
    <property type="match status" value="1"/>
</dbReference>
<dbReference type="Pfam" id="PF13912">
    <property type="entry name" value="zf-C2H2_6"/>
    <property type="match status" value="1"/>
</dbReference>
<reference evidence="3" key="1">
    <citation type="submission" date="2025-08" db="UniProtKB">
        <authorList>
            <consortium name="RefSeq"/>
        </authorList>
    </citation>
    <scope>IDENTIFICATION</scope>
</reference>
<dbReference type="GeneID" id="104586266"/>
<dbReference type="InterPro" id="IPR013087">
    <property type="entry name" value="Znf_C2H2_type"/>
</dbReference>
<accession>A0A1U7YV54</accession>
<gene>
    <name evidence="3" type="primary">LOC104586266</name>
</gene>
<dbReference type="AlphaFoldDB" id="A0A1U7YV54"/>
<dbReference type="InterPro" id="IPR036236">
    <property type="entry name" value="Znf_C2H2_sf"/>
</dbReference>
<dbReference type="GO" id="GO:0010090">
    <property type="term" value="P:trichome morphogenesis"/>
    <property type="evidence" value="ECO:0007669"/>
    <property type="project" value="InterPro"/>
</dbReference>
<dbReference type="Gene3D" id="3.30.160.60">
    <property type="entry name" value="Classic Zinc Finger"/>
    <property type="match status" value="1"/>
</dbReference>
<proteinExistence type="predicted"/>
<dbReference type="PANTHER" id="PTHR46353:SF23">
    <property type="entry name" value="C2H2 ZINC FINGER-CONTAINING PROTEIN-RELATED"/>
    <property type="match status" value="1"/>
</dbReference>
<dbReference type="OrthoDB" id="960395at2759"/>
<dbReference type="PROSITE" id="PS00028">
    <property type="entry name" value="ZINC_FINGER_C2H2_1"/>
    <property type="match status" value="1"/>
</dbReference>
<sequence length="138" mass="15172">MSYYGQANQIQGSSLNASLAAVRTQGDNRLYKCSFCSKVFRTSQALGGHQNAHRREIEALRRDHAATQHFNLRETELTLAPPAVPTELIMAWQGSRSWQDHQQPGNNSSQQAAGPSDYGTGGKRSGSKSIDLDLTLRL</sequence>
<protein>
    <submittedName>
        <fullName evidence="3">Zinc finger protein KNUCKLES-like</fullName>
    </submittedName>
</protein>
<feature type="compositionally biased region" description="Polar residues" evidence="1">
    <location>
        <begin position="94"/>
        <end position="113"/>
    </location>
</feature>
<feature type="region of interest" description="Disordered" evidence="1">
    <location>
        <begin position="90"/>
        <end position="138"/>
    </location>
</feature>
<dbReference type="SUPFAM" id="SSF57667">
    <property type="entry name" value="beta-beta-alpha zinc fingers"/>
    <property type="match status" value="1"/>
</dbReference>
<dbReference type="KEGG" id="nnu:104586266"/>
<evidence type="ECO:0000256" key="1">
    <source>
        <dbReference type="SAM" id="MobiDB-lite"/>
    </source>
</evidence>
<dbReference type="InterPro" id="IPR044299">
    <property type="entry name" value="GIS3/ZFP5/ZFP6"/>
</dbReference>
<dbReference type="PROSITE" id="PS50157">
    <property type="entry name" value="ZINC_FINGER_C2H2_2"/>
    <property type="match status" value="1"/>
</dbReference>
<keyword evidence="2" id="KW-1185">Reference proteome</keyword>
<name>A0A1U7YV54_NELNU</name>